<protein>
    <recommendedName>
        <fullName evidence="6">NADP-dependent 3-hydroxy acid dehydrogenase YdfG</fullName>
        <ecNumber evidence="4">1.1.1.298</ecNumber>
        <ecNumber evidence="5">1.1.1.381</ecNumber>
    </recommendedName>
    <alternativeName>
        <fullName evidence="8">L-allo-threonine dehydrogenase</fullName>
    </alternativeName>
    <alternativeName>
        <fullName evidence="7">Malonic semialdehyde reductase</fullName>
    </alternativeName>
</protein>
<evidence type="ECO:0000313" key="13">
    <source>
        <dbReference type="Proteomes" id="UP000199421"/>
    </source>
</evidence>
<dbReference type="AlphaFoldDB" id="A0A1H7QXM0"/>
<comment type="catalytic activity">
    <reaction evidence="3">
        <text>L-allo-threonine + NADP(+) = aminoacetone + CO2 + NADPH</text>
        <dbReference type="Rhea" id="RHEA:43524"/>
        <dbReference type="ChEBI" id="CHEBI:16526"/>
        <dbReference type="ChEBI" id="CHEBI:57783"/>
        <dbReference type="ChEBI" id="CHEBI:58320"/>
        <dbReference type="ChEBI" id="CHEBI:58349"/>
        <dbReference type="ChEBI" id="CHEBI:58585"/>
        <dbReference type="EC" id="1.1.1.381"/>
    </reaction>
</comment>
<dbReference type="STRING" id="407022.SAMN05661044_02746"/>
<dbReference type="EC" id="1.1.1.298" evidence="4"/>
<dbReference type="PANTHER" id="PTHR43086">
    <property type="entry name" value="VERY-LONG-CHAIN 3-OXOOACYL-COA REDUCTASE"/>
    <property type="match status" value="1"/>
</dbReference>
<evidence type="ECO:0000256" key="9">
    <source>
        <dbReference type="ARBA" id="ARBA00045650"/>
    </source>
</evidence>
<dbReference type="EC" id="1.1.1.381" evidence="5"/>
<name>A0A1H7QXM0_OLID1</name>
<evidence type="ECO:0000256" key="7">
    <source>
        <dbReference type="ARBA" id="ARBA00044271"/>
    </source>
</evidence>
<evidence type="ECO:0000256" key="1">
    <source>
        <dbReference type="ARBA" id="ARBA00006484"/>
    </source>
</evidence>
<dbReference type="InterPro" id="IPR036291">
    <property type="entry name" value="NAD(P)-bd_dom_sf"/>
</dbReference>
<accession>A0A1H7QXM0</accession>
<organism evidence="12 13">
    <name type="scientific">Olivibacter domesticus</name>
    <name type="common">Pseudosphingobacterium domesticum</name>
    <dbReference type="NCBI Taxonomy" id="407022"/>
    <lineage>
        <taxon>Bacteria</taxon>
        <taxon>Pseudomonadati</taxon>
        <taxon>Bacteroidota</taxon>
        <taxon>Sphingobacteriia</taxon>
        <taxon>Sphingobacteriales</taxon>
        <taxon>Sphingobacteriaceae</taxon>
        <taxon>Olivibacter</taxon>
    </lineage>
</organism>
<dbReference type="Proteomes" id="UP000199421">
    <property type="component" value="Unassembled WGS sequence"/>
</dbReference>
<comment type="similarity">
    <text evidence="1 11">Belongs to the short-chain dehydrogenases/reductases (SDR) family.</text>
</comment>
<keyword evidence="13" id="KW-1185">Reference proteome</keyword>
<keyword evidence="2" id="KW-0560">Oxidoreductase</keyword>
<sequence>MVLNCYENDYEHMNTYALITGASQGLGKYLAVELAKRKYNLLLVARSVQALEAVKKEIVRTHNITLTILVLDLSAIDASTKLRDFCVTESLEISVLVNNAGFGLWGSFERLSMVDQQNMINLNISTLTSLTYHILPFLIKNKRSYILQIASTAAYQPVPSLAVYAASKAYVLSLSRSLHHELKSKGVRVTCLCPGPMETGFSDRAGMQALAHLTEKYNMNPEIVAQKAIKEMFSGKIEVVPGVMNKIQRFGDWLFPKYMTERIAANLYKK</sequence>
<dbReference type="PRINTS" id="PR00081">
    <property type="entry name" value="GDHRDH"/>
</dbReference>
<dbReference type="PANTHER" id="PTHR43086:SF3">
    <property type="entry name" value="NADP-DEPENDENT 3-HYDROXY ACID DEHYDROGENASE YDFG"/>
    <property type="match status" value="1"/>
</dbReference>
<dbReference type="EMBL" id="FOAF01000002">
    <property type="protein sequence ID" value="SEL52057.1"/>
    <property type="molecule type" value="Genomic_DNA"/>
</dbReference>
<evidence type="ECO:0000256" key="2">
    <source>
        <dbReference type="ARBA" id="ARBA00023002"/>
    </source>
</evidence>
<dbReference type="GO" id="GO:0035527">
    <property type="term" value="F:3-hydroxypropionate dehydrogenase (NADP+) activity"/>
    <property type="evidence" value="ECO:0007669"/>
    <property type="project" value="UniProtKB-EC"/>
</dbReference>
<evidence type="ECO:0000256" key="5">
    <source>
        <dbReference type="ARBA" id="ARBA00044059"/>
    </source>
</evidence>
<dbReference type="Pfam" id="PF00106">
    <property type="entry name" value="adh_short"/>
    <property type="match status" value="1"/>
</dbReference>
<evidence type="ECO:0000256" key="10">
    <source>
        <dbReference type="ARBA" id="ARBA00047274"/>
    </source>
</evidence>
<comment type="function">
    <text evidence="9">NADP-dependent dehydrogenase with broad substrate specificity acting on 3-hydroxy acids. Catalyzes the NADP-dependent oxidation of L-allo-threonine to L-2-amino-3-keto-butyrate, which is spontaneously decarboxylated into aminoacetone. Also acts on D-threonine, L-serine, D-serine, D-3-hydroxyisobutyrate, L-3-hydroxyisobutyrate, D-glycerate and L-glycerate. Able to catalyze the reduction of the malonic semialdehyde to 3-hydroxypropionic acid. YdfG is apparently supplementing RutE, the presumed malonic semialdehyde reductase involved in pyrimidine degradation since both are able to detoxify malonic semialdehyde.</text>
</comment>
<dbReference type="PROSITE" id="PS00061">
    <property type="entry name" value="ADH_SHORT"/>
    <property type="match status" value="1"/>
</dbReference>
<evidence type="ECO:0000256" key="3">
    <source>
        <dbReference type="ARBA" id="ARBA00043812"/>
    </source>
</evidence>
<gene>
    <name evidence="12" type="ORF">SAMN05661044_02746</name>
</gene>
<reference evidence="13" key="1">
    <citation type="submission" date="2016-10" db="EMBL/GenBank/DDBJ databases">
        <authorList>
            <person name="Varghese N."/>
            <person name="Submissions S."/>
        </authorList>
    </citation>
    <scope>NUCLEOTIDE SEQUENCE [LARGE SCALE GENOMIC DNA]</scope>
    <source>
        <strain evidence="13">DSM 18733</strain>
    </source>
</reference>
<dbReference type="Gene3D" id="3.40.50.720">
    <property type="entry name" value="NAD(P)-binding Rossmann-like Domain"/>
    <property type="match status" value="1"/>
</dbReference>
<dbReference type="InterPro" id="IPR002347">
    <property type="entry name" value="SDR_fam"/>
</dbReference>
<evidence type="ECO:0000256" key="8">
    <source>
        <dbReference type="ARBA" id="ARBA00044349"/>
    </source>
</evidence>
<dbReference type="PIRSF" id="PIRSF000126">
    <property type="entry name" value="11-beta-HSD1"/>
    <property type="match status" value="1"/>
</dbReference>
<evidence type="ECO:0000256" key="6">
    <source>
        <dbReference type="ARBA" id="ARBA00044065"/>
    </source>
</evidence>
<evidence type="ECO:0000256" key="11">
    <source>
        <dbReference type="RuleBase" id="RU000363"/>
    </source>
</evidence>
<dbReference type="SUPFAM" id="SSF51735">
    <property type="entry name" value="NAD(P)-binding Rossmann-fold domains"/>
    <property type="match status" value="1"/>
</dbReference>
<evidence type="ECO:0000256" key="4">
    <source>
        <dbReference type="ARBA" id="ARBA00044050"/>
    </source>
</evidence>
<comment type="catalytic activity">
    <reaction evidence="10">
        <text>3-hydroxypropanoate + NADP(+) = 3-oxopropanoate + NADPH + H(+)</text>
        <dbReference type="Rhea" id="RHEA:26438"/>
        <dbReference type="ChEBI" id="CHEBI:15378"/>
        <dbReference type="ChEBI" id="CHEBI:16510"/>
        <dbReference type="ChEBI" id="CHEBI:33190"/>
        <dbReference type="ChEBI" id="CHEBI:57783"/>
        <dbReference type="ChEBI" id="CHEBI:58349"/>
        <dbReference type="EC" id="1.1.1.298"/>
    </reaction>
</comment>
<proteinExistence type="inferred from homology"/>
<dbReference type="PRINTS" id="PR00080">
    <property type="entry name" value="SDRFAMILY"/>
</dbReference>
<evidence type="ECO:0000313" key="12">
    <source>
        <dbReference type="EMBL" id="SEL52057.1"/>
    </source>
</evidence>
<dbReference type="InterPro" id="IPR020904">
    <property type="entry name" value="Sc_DH/Rdtase_CS"/>
</dbReference>